<dbReference type="Proteomes" id="UP000887575">
    <property type="component" value="Unassembled WGS sequence"/>
</dbReference>
<proteinExistence type="predicted"/>
<dbReference type="SMART" id="SM00604">
    <property type="entry name" value="MD"/>
    <property type="match status" value="1"/>
</dbReference>
<organism evidence="3 4">
    <name type="scientific">Mesorhabditis belari</name>
    <dbReference type="NCBI Taxonomy" id="2138241"/>
    <lineage>
        <taxon>Eukaryota</taxon>
        <taxon>Metazoa</taxon>
        <taxon>Ecdysozoa</taxon>
        <taxon>Nematoda</taxon>
        <taxon>Chromadorea</taxon>
        <taxon>Rhabditida</taxon>
        <taxon>Rhabditina</taxon>
        <taxon>Rhabditomorpha</taxon>
        <taxon>Rhabditoidea</taxon>
        <taxon>Rhabditidae</taxon>
        <taxon>Mesorhabditinae</taxon>
        <taxon>Mesorhabditis</taxon>
    </lineage>
</organism>
<dbReference type="InterPro" id="IPR053295">
    <property type="entry name" value="Innate_immunity_reg"/>
</dbReference>
<name>A0AAF3J2J3_9BILA</name>
<reference evidence="4" key="1">
    <citation type="submission" date="2024-02" db="UniProtKB">
        <authorList>
            <consortium name="WormBaseParasite"/>
        </authorList>
    </citation>
    <scope>IDENTIFICATION</scope>
</reference>
<dbReference type="InterPro" id="IPR002035">
    <property type="entry name" value="VWF_A"/>
</dbReference>
<dbReference type="InterPro" id="IPR006582">
    <property type="entry name" value="MD_domain"/>
</dbReference>
<dbReference type="InterPro" id="IPR057085">
    <property type="entry name" value="Ig_Irg-7"/>
</dbReference>
<sequence length="499" mass="55449">MAAYKANNSGPRAKPPLLTQKENPVLPRSVGDNGCPDGYKGPDCKNPICNNETWPFYTHDGLNDGFGDTIEFDIAPTCSERFTIPLDISTPLDVYITVTSDVNGSYPYSRLFDTKMKEIIPCGDTIINDRSTLQKYCQVLSYYGEGFFTLRLSGNTVDMCSFQVEAPTFLYPDGGFVVSPQNDVIQASLPGPNQAITQNPIDGIPSYLAFKMTHDVYPVAPQIVHFYSNGAWIQSENLIARFQCSTPHITIGTFTCSAKNSYYVKFQGIDDNGYPWQRLYDFDCESPPPTTLPPSTTTPPLPVYPTCSNEVPKVDLILAFDSSATMDQLEFTKILDKFYDLASLVQFGPTQTRAILGTYDGAIYFNNQHFTHSATMASYLTRLVELMYTGYTGNMGNNVLSLFNYVQGLQKGVDAFRSNTRKIVFYVSTTNCNEDPTNVAQQLKSQGVEFFPIAYGPTGNFTQAWMISPKCAHLATSDWLLQDAINYFFSLLCSSTPTC</sequence>
<evidence type="ECO:0000256" key="1">
    <source>
        <dbReference type="SAM" id="MobiDB-lite"/>
    </source>
</evidence>
<accession>A0AAF3J2J3</accession>
<dbReference type="WBParaSite" id="MBELARI_LOCUS12223">
    <property type="protein sequence ID" value="MBELARI_LOCUS12223"/>
    <property type="gene ID" value="MBELARI_LOCUS12223"/>
</dbReference>
<evidence type="ECO:0000313" key="3">
    <source>
        <dbReference type="Proteomes" id="UP000887575"/>
    </source>
</evidence>
<feature type="compositionally biased region" description="Polar residues" evidence="1">
    <location>
        <begin position="1"/>
        <end position="10"/>
    </location>
</feature>
<dbReference type="AlphaFoldDB" id="A0AAF3J2J3"/>
<dbReference type="SMART" id="SM00327">
    <property type="entry name" value="VWA"/>
    <property type="match status" value="1"/>
</dbReference>
<dbReference type="Pfam" id="PF00092">
    <property type="entry name" value="VWA"/>
    <property type="match status" value="1"/>
</dbReference>
<protein>
    <recommendedName>
        <fullName evidence="2">VWFA domain-containing protein</fullName>
    </recommendedName>
</protein>
<evidence type="ECO:0000313" key="4">
    <source>
        <dbReference type="WBParaSite" id="MBELARI_LOCUS12223"/>
    </source>
</evidence>
<dbReference type="Gene3D" id="3.40.50.410">
    <property type="entry name" value="von Willebrand factor, type A domain"/>
    <property type="match status" value="1"/>
</dbReference>
<dbReference type="Pfam" id="PF24415">
    <property type="entry name" value="Ig_Irg-7"/>
    <property type="match status" value="1"/>
</dbReference>
<feature type="region of interest" description="Disordered" evidence="1">
    <location>
        <begin position="1"/>
        <end position="32"/>
    </location>
</feature>
<keyword evidence="3" id="KW-1185">Reference proteome</keyword>
<dbReference type="PANTHER" id="PTHR47324">
    <property type="entry name" value="PROTEIN IRG-7-RELATED"/>
    <property type="match status" value="1"/>
</dbReference>
<feature type="domain" description="VWFA" evidence="2">
    <location>
        <begin position="315"/>
        <end position="456"/>
    </location>
</feature>
<dbReference type="SUPFAM" id="SSF53300">
    <property type="entry name" value="vWA-like"/>
    <property type="match status" value="1"/>
</dbReference>
<dbReference type="InterPro" id="IPR036465">
    <property type="entry name" value="vWFA_dom_sf"/>
</dbReference>
<dbReference type="PROSITE" id="PS50234">
    <property type="entry name" value="VWFA"/>
    <property type="match status" value="1"/>
</dbReference>
<evidence type="ECO:0000259" key="2">
    <source>
        <dbReference type="PROSITE" id="PS50234"/>
    </source>
</evidence>